<dbReference type="CDD" id="cd11599">
    <property type="entry name" value="HDAC_classII_2"/>
    <property type="match status" value="1"/>
</dbReference>
<comment type="caution">
    <text evidence="3">The sequence shown here is derived from an EMBL/GenBank/DDBJ whole genome shotgun (WGS) entry which is preliminary data.</text>
</comment>
<dbReference type="GO" id="GO:0040029">
    <property type="term" value="P:epigenetic regulation of gene expression"/>
    <property type="evidence" value="ECO:0007669"/>
    <property type="project" value="TreeGrafter"/>
</dbReference>
<comment type="similarity">
    <text evidence="1">Belongs to the histone deacetylase family.</text>
</comment>
<dbReference type="GO" id="GO:0004407">
    <property type="term" value="F:histone deacetylase activity"/>
    <property type="evidence" value="ECO:0007669"/>
    <property type="project" value="TreeGrafter"/>
</dbReference>
<dbReference type="InterPro" id="IPR023696">
    <property type="entry name" value="Ureohydrolase_dom_sf"/>
</dbReference>
<dbReference type="PANTHER" id="PTHR10625:SF10">
    <property type="entry name" value="HISTONE DEACETYLASE HDAC1"/>
    <property type="match status" value="1"/>
</dbReference>
<dbReference type="Proteomes" id="UP000295050">
    <property type="component" value="Unassembled WGS sequence"/>
</dbReference>
<dbReference type="AlphaFoldDB" id="A0A4R2RMB8"/>
<dbReference type="Pfam" id="PF00850">
    <property type="entry name" value="Hist_deacetyl"/>
    <property type="match status" value="1"/>
</dbReference>
<organism evidence="3 4">
    <name type="scientific">Rhodovulum bhavnagarense</name>
    <dbReference type="NCBI Taxonomy" id="992286"/>
    <lineage>
        <taxon>Bacteria</taxon>
        <taxon>Pseudomonadati</taxon>
        <taxon>Pseudomonadota</taxon>
        <taxon>Alphaproteobacteria</taxon>
        <taxon>Rhodobacterales</taxon>
        <taxon>Paracoccaceae</taxon>
        <taxon>Rhodovulum</taxon>
    </lineage>
</organism>
<keyword evidence="4" id="KW-1185">Reference proteome</keyword>
<sequence length="311" mass="33461">MTTALLTHPDCLGHLVPPGHPERPERLKAVTEVLAADSFAPLLRIPAPLAHEEAVLRAHPRIYLDILKAEIPASGFVALDADTHVSPGSIEAALRALGAVLRGVDMVMGAEVTNAFAAVRPPGHHAEENRAMGFCLFSNVAIAAKYALDHHGLSRVAVIDFDVHHGNGTQAILWDEPRALFVSTHQMPLWPFTGSPDEKGAHDNVLNVPLPPRSDGERFRGEVEGRVLPRLQAFAPELVLVSAGFDAHTADPLAQLHLREDDFAWVTERLCDIADAHCGGRLVSTLEGGYDLDALAACVAAHVKVLMERGV</sequence>
<dbReference type="RefSeq" id="WP_132951773.1">
    <property type="nucleotide sequence ID" value="NZ_SLXU01000010.1"/>
</dbReference>
<dbReference type="InterPro" id="IPR000286">
    <property type="entry name" value="HDACs"/>
</dbReference>
<dbReference type="EMBL" id="SLXU01000010">
    <property type="protein sequence ID" value="TCP60345.1"/>
    <property type="molecule type" value="Genomic_DNA"/>
</dbReference>
<evidence type="ECO:0000313" key="3">
    <source>
        <dbReference type="EMBL" id="TCP60345.1"/>
    </source>
</evidence>
<name>A0A4R2RMB8_9RHOB</name>
<feature type="domain" description="Histone deacetylase" evidence="2">
    <location>
        <begin position="20"/>
        <end position="306"/>
    </location>
</feature>
<reference evidence="3 4" key="1">
    <citation type="submission" date="2019-03" db="EMBL/GenBank/DDBJ databases">
        <title>Genomic Encyclopedia of Type Strains, Phase IV (KMG-IV): sequencing the most valuable type-strain genomes for metagenomic binning, comparative biology and taxonomic classification.</title>
        <authorList>
            <person name="Goeker M."/>
        </authorList>
    </citation>
    <scope>NUCLEOTIDE SEQUENCE [LARGE SCALE GENOMIC DNA]</scope>
    <source>
        <strain evidence="3 4">DSM 24766</strain>
    </source>
</reference>
<dbReference type="OrthoDB" id="9808367at2"/>
<evidence type="ECO:0000256" key="1">
    <source>
        <dbReference type="ARBA" id="ARBA00005947"/>
    </source>
</evidence>
<dbReference type="Gene3D" id="3.40.800.20">
    <property type="entry name" value="Histone deacetylase domain"/>
    <property type="match status" value="1"/>
</dbReference>
<dbReference type="InterPro" id="IPR037138">
    <property type="entry name" value="His_deacetylse_dom_sf"/>
</dbReference>
<dbReference type="PRINTS" id="PR01270">
    <property type="entry name" value="HDASUPER"/>
</dbReference>
<dbReference type="InterPro" id="IPR023801">
    <property type="entry name" value="His_deacetylse_dom"/>
</dbReference>
<dbReference type="PANTHER" id="PTHR10625">
    <property type="entry name" value="HISTONE DEACETYLASE HDAC1-RELATED"/>
    <property type="match status" value="1"/>
</dbReference>
<dbReference type="SUPFAM" id="SSF52768">
    <property type="entry name" value="Arginase/deacetylase"/>
    <property type="match status" value="1"/>
</dbReference>
<protein>
    <submittedName>
        <fullName evidence="3">Acetoin utilization deacetylase AcuC-like enzyme</fullName>
    </submittedName>
</protein>
<evidence type="ECO:0000313" key="4">
    <source>
        <dbReference type="Proteomes" id="UP000295050"/>
    </source>
</evidence>
<accession>A0A4R2RMB8</accession>
<evidence type="ECO:0000259" key="2">
    <source>
        <dbReference type="Pfam" id="PF00850"/>
    </source>
</evidence>
<proteinExistence type="inferred from homology"/>
<gene>
    <name evidence="3" type="ORF">EV663_11024</name>
</gene>